<feature type="region of interest" description="Disordered" evidence="1">
    <location>
        <begin position="1"/>
        <end position="22"/>
    </location>
</feature>
<evidence type="ECO:0000313" key="3">
    <source>
        <dbReference type="Proteomes" id="UP000054279"/>
    </source>
</evidence>
<dbReference type="HOGENOM" id="CLU_1267603_0_0_1"/>
<accession>A0A0C9V2H2</accession>
<dbReference type="EMBL" id="KN837237">
    <property type="protein sequence ID" value="KIJ31736.1"/>
    <property type="molecule type" value="Genomic_DNA"/>
</dbReference>
<protein>
    <submittedName>
        <fullName evidence="2">Uncharacterized protein</fullName>
    </submittedName>
</protein>
<keyword evidence="3" id="KW-1185">Reference proteome</keyword>
<sequence length="216" mass="24182">MNTPTSSSSADPTQAENTNAYPARQRAYHFSKLQQRWACDTHPSRICVLTDDDQHFVMDNRSLTEWLDKIYTIATPPNSIFENMNGGAVWNRKNGTMELKAVPTPPSWKYSSQYKASPMQIARSPMRDSDSYTMSSSSSINIEPGYYAGVGLVKLGSTVIKMMDYATTLKRMNDHISVLQKWKAQGSVSVGEEERGRSLGILDEALELSQRVTICL</sequence>
<gene>
    <name evidence="2" type="ORF">M422DRAFT_266480</name>
</gene>
<organism evidence="2 3">
    <name type="scientific">Sphaerobolus stellatus (strain SS14)</name>
    <dbReference type="NCBI Taxonomy" id="990650"/>
    <lineage>
        <taxon>Eukaryota</taxon>
        <taxon>Fungi</taxon>
        <taxon>Dikarya</taxon>
        <taxon>Basidiomycota</taxon>
        <taxon>Agaricomycotina</taxon>
        <taxon>Agaricomycetes</taxon>
        <taxon>Phallomycetidae</taxon>
        <taxon>Geastrales</taxon>
        <taxon>Sphaerobolaceae</taxon>
        <taxon>Sphaerobolus</taxon>
    </lineage>
</organism>
<evidence type="ECO:0000313" key="2">
    <source>
        <dbReference type="EMBL" id="KIJ31736.1"/>
    </source>
</evidence>
<name>A0A0C9V2H2_SPHS4</name>
<reference evidence="2 3" key="1">
    <citation type="submission" date="2014-06" db="EMBL/GenBank/DDBJ databases">
        <title>Evolutionary Origins and Diversification of the Mycorrhizal Mutualists.</title>
        <authorList>
            <consortium name="DOE Joint Genome Institute"/>
            <consortium name="Mycorrhizal Genomics Consortium"/>
            <person name="Kohler A."/>
            <person name="Kuo A."/>
            <person name="Nagy L.G."/>
            <person name="Floudas D."/>
            <person name="Copeland A."/>
            <person name="Barry K.W."/>
            <person name="Cichocki N."/>
            <person name="Veneault-Fourrey C."/>
            <person name="LaButti K."/>
            <person name="Lindquist E.A."/>
            <person name="Lipzen A."/>
            <person name="Lundell T."/>
            <person name="Morin E."/>
            <person name="Murat C."/>
            <person name="Riley R."/>
            <person name="Ohm R."/>
            <person name="Sun H."/>
            <person name="Tunlid A."/>
            <person name="Henrissat B."/>
            <person name="Grigoriev I.V."/>
            <person name="Hibbett D.S."/>
            <person name="Martin F."/>
        </authorList>
    </citation>
    <scope>NUCLEOTIDE SEQUENCE [LARGE SCALE GENOMIC DNA]</scope>
    <source>
        <strain evidence="2 3">SS14</strain>
    </source>
</reference>
<evidence type="ECO:0000256" key="1">
    <source>
        <dbReference type="SAM" id="MobiDB-lite"/>
    </source>
</evidence>
<feature type="compositionally biased region" description="Polar residues" evidence="1">
    <location>
        <begin position="1"/>
        <end position="20"/>
    </location>
</feature>
<proteinExistence type="predicted"/>
<dbReference type="Proteomes" id="UP000054279">
    <property type="component" value="Unassembled WGS sequence"/>
</dbReference>
<dbReference type="AlphaFoldDB" id="A0A0C9V2H2"/>